<keyword evidence="4" id="KW-0804">Transcription</keyword>
<dbReference type="InParanoid" id="A0A067MX30"/>
<evidence type="ECO:0000256" key="1">
    <source>
        <dbReference type="ARBA" id="ARBA00004123"/>
    </source>
</evidence>
<dbReference type="InterPro" id="IPR036864">
    <property type="entry name" value="Zn2-C6_fun-type_DNA-bd_sf"/>
</dbReference>
<sequence length="323" mass="36454">MLTKKDPRITLNTRKACIPCRRKKRRCDADKPACGLCVRIEQSNRCTYESEHHAERVLLARAEGERAGTGSAGKANIPLMLHQSGGSPARAGPGPLEGPSSLRDPFLTLLKEKDMLTNIRDPLVAVFLRHRWLYFTQWNMSRFWAAYSLPPHHPEGIHPALLDAMCLFGCLQNHDSLRPYEQLFYARLQRSLYDCLAHADRLLDFVRASMLAANYCYLKGRIVEGQSRASATVRFATACGLNQIDTYNYVTSNMTPLLQPPKDLVNLGDMIHAWWGLFCIDRIGALLLEIPATVSHGDKATTTMWPCALEFYTDVREIELHAL</sequence>
<proteinExistence type="predicted"/>
<feature type="domain" description="Zn(2)-C6 fungal-type" evidence="6">
    <location>
        <begin position="16"/>
        <end position="48"/>
    </location>
</feature>
<dbReference type="Gene3D" id="4.10.240.10">
    <property type="entry name" value="Zn(2)-C6 fungal-type DNA-binding domain"/>
    <property type="match status" value="1"/>
</dbReference>
<dbReference type="InterPro" id="IPR050815">
    <property type="entry name" value="TF_fung"/>
</dbReference>
<dbReference type="SUPFAM" id="SSF57701">
    <property type="entry name" value="Zn2/Cys6 DNA-binding domain"/>
    <property type="match status" value="1"/>
</dbReference>
<reference evidence="8" key="1">
    <citation type="journal article" date="2014" name="Proc. Natl. Acad. Sci. U.S.A.">
        <title>Extensive sampling of basidiomycete genomes demonstrates inadequacy of the white-rot/brown-rot paradigm for wood decay fungi.</title>
        <authorList>
            <person name="Riley R."/>
            <person name="Salamov A.A."/>
            <person name="Brown D.W."/>
            <person name="Nagy L.G."/>
            <person name="Floudas D."/>
            <person name="Held B.W."/>
            <person name="Levasseur A."/>
            <person name="Lombard V."/>
            <person name="Morin E."/>
            <person name="Otillar R."/>
            <person name="Lindquist E.A."/>
            <person name="Sun H."/>
            <person name="LaButti K.M."/>
            <person name="Schmutz J."/>
            <person name="Jabbour D."/>
            <person name="Luo H."/>
            <person name="Baker S.E."/>
            <person name="Pisabarro A.G."/>
            <person name="Walton J.D."/>
            <person name="Blanchette R.A."/>
            <person name="Henrissat B."/>
            <person name="Martin F."/>
            <person name="Cullen D."/>
            <person name="Hibbett D.S."/>
            <person name="Grigoriev I.V."/>
        </authorList>
    </citation>
    <scope>NUCLEOTIDE SEQUENCE [LARGE SCALE GENOMIC DNA]</scope>
    <source>
        <strain evidence="8">FD-172 SS1</strain>
    </source>
</reference>
<dbReference type="Proteomes" id="UP000027195">
    <property type="component" value="Unassembled WGS sequence"/>
</dbReference>
<dbReference type="CDD" id="cd12148">
    <property type="entry name" value="fungal_TF_MHR"/>
    <property type="match status" value="1"/>
</dbReference>
<dbReference type="PANTHER" id="PTHR47338:SF29">
    <property type="entry name" value="ZN(2)-C6 FUNGAL-TYPE DOMAIN-CONTAINING PROTEIN"/>
    <property type="match status" value="1"/>
</dbReference>
<keyword evidence="2" id="KW-0479">Metal-binding</keyword>
<evidence type="ECO:0000256" key="2">
    <source>
        <dbReference type="ARBA" id="ARBA00022723"/>
    </source>
</evidence>
<protein>
    <recommendedName>
        <fullName evidence="6">Zn(2)-C6 fungal-type domain-containing protein</fullName>
    </recommendedName>
</protein>
<dbReference type="STRING" id="930990.A0A067MX30"/>
<keyword evidence="8" id="KW-1185">Reference proteome</keyword>
<dbReference type="InterPro" id="IPR001138">
    <property type="entry name" value="Zn2Cys6_DnaBD"/>
</dbReference>
<evidence type="ECO:0000256" key="5">
    <source>
        <dbReference type="ARBA" id="ARBA00023242"/>
    </source>
</evidence>
<accession>A0A067MX30</accession>
<dbReference type="PANTHER" id="PTHR47338">
    <property type="entry name" value="ZN(II)2CYS6 TRANSCRIPTION FACTOR (EUROFUNG)-RELATED"/>
    <property type="match status" value="1"/>
</dbReference>
<keyword evidence="3" id="KW-0805">Transcription regulation</keyword>
<dbReference type="GO" id="GO:0000981">
    <property type="term" value="F:DNA-binding transcription factor activity, RNA polymerase II-specific"/>
    <property type="evidence" value="ECO:0007669"/>
    <property type="project" value="InterPro"/>
</dbReference>
<dbReference type="Pfam" id="PF00172">
    <property type="entry name" value="Zn_clus"/>
    <property type="match status" value="1"/>
</dbReference>
<dbReference type="GO" id="GO:0008270">
    <property type="term" value="F:zinc ion binding"/>
    <property type="evidence" value="ECO:0007669"/>
    <property type="project" value="InterPro"/>
</dbReference>
<dbReference type="GO" id="GO:0005634">
    <property type="term" value="C:nucleus"/>
    <property type="evidence" value="ECO:0007669"/>
    <property type="project" value="UniProtKB-SubCell"/>
</dbReference>
<keyword evidence="5" id="KW-0539">Nucleus</keyword>
<dbReference type="OrthoDB" id="2309723at2759"/>
<evidence type="ECO:0000313" key="8">
    <source>
        <dbReference type="Proteomes" id="UP000027195"/>
    </source>
</evidence>
<name>A0A067MX30_BOTB1</name>
<evidence type="ECO:0000256" key="4">
    <source>
        <dbReference type="ARBA" id="ARBA00023163"/>
    </source>
</evidence>
<dbReference type="SMART" id="SM00066">
    <property type="entry name" value="GAL4"/>
    <property type="match status" value="1"/>
</dbReference>
<organism evidence="7 8">
    <name type="scientific">Botryobasidium botryosum (strain FD-172 SS1)</name>
    <dbReference type="NCBI Taxonomy" id="930990"/>
    <lineage>
        <taxon>Eukaryota</taxon>
        <taxon>Fungi</taxon>
        <taxon>Dikarya</taxon>
        <taxon>Basidiomycota</taxon>
        <taxon>Agaricomycotina</taxon>
        <taxon>Agaricomycetes</taxon>
        <taxon>Cantharellales</taxon>
        <taxon>Botryobasidiaceae</taxon>
        <taxon>Botryobasidium</taxon>
    </lineage>
</organism>
<dbReference type="CDD" id="cd00067">
    <property type="entry name" value="GAL4"/>
    <property type="match status" value="1"/>
</dbReference>
<comment type="subcellular location">
    <subcellularLocation>
        <location evidence="1">Nucleus</location>
    </subcellularLocation>
</comment>
<evidence type="ECO:0000256" key="3">
    <source>
        <dbReference type="ARBA" id="ARBA00023015"/>
    </source>
</evidence>
<evidence type="ECO:0000259" key="6">
    <source>
        <dbReference type="PROSITE" id="PS50048"/>
    </source>
</evidence>
<dbReference type="AlphaFoldDB" id="A0A067MX30"/>
<evidence type="ECO:0000313" key="7">
    <source>
        <dbReference type="EMBL" id="KDQ20174.1"/>
    </source>
</evidence>
<dbReference type="HOGENOM" id="CLU_022337_2_1_1"/>
<gene>
    <name evidence="7" type="ORF">BOTBODRAFT_389059</name>
</gene>
<dbReference type="EMBL" id="KL198018">
    <property type="protein sequence ID" value="KDQ20174.1"/>
    <property type="molecule type" value="Genomic_DNA"/>
</dbReference>
<dbReference type="PROSITE" id="PS50048">
    <property type="entry name" value="ZN2_CY6_FUNGAL_2"/>
    <property type="match status" value="1"/>
</dbReference>
<dbReference type="PROSITE" id="PS00463">
    <property type="entry name" value="ZN2_CY6_FUNGAL_1"/>
    <property type="match status" value="1"/>
</dbReference>